<name>A0A9P0AJ15_BEMTA</name>
<feature type="domain" description="C2H2-type" evidence="1">
    <location>
        <begin position="35"/>
        <end position="58"/>
    </location>
</feature>
<evidence type="ECO:0000259" key="1">
    <source>
        <dbReference type="PROSITE" id="PS00028"/>
    </source>
</evidence>
<dbReference type="Proteomes" id="UP001152759">
    <property type="component" value="Chromosome 7"/>
</dbReference>
<gene>
    <name evidence="2" type="ORF">BEMITA_LOCUS11326</name>
</gene>
<sequence>MPVCFKCKDNIASFQNLKLHFRVKHALNPDSIIRCAEAGCIRSYSSMKNFAKHFKNTHETHGLNQVNLPQNNEIVQAEDPVADEPNPPSPVPSVSSTHELINILDDVNIPEAIKEQCAIFVSKLNSNLSIPRSAGQKIINHASDLIATFTSLMQGKIKTFFNKEGGPSPDDFAELDHYFSLLQSPFHDVASEYKRLNYFKERGTYIAPQSIEFGYRTVVKTRRARSIVTTKRGLRRVVILKRKERCFCRVKITGEFIPLSQTLKIFFEYGNIFSDTLKFMDSLLAETNVIRNIVQGTYWRSFLEELKNKGSNKCYLPLLIYADEFEAGNPLGSHSGINKLCGVYGSVPCLPLQYQSKLTSIFLCSMFKANNRKLFGNKKIFKKLIDELNSIEDNGVMITVNGMEKVVFFKVCLLVGDNLGLNQICGFKEHFNSDYCCRICRITIAELNYQTKENLNIYRNPENYAADVATNNVTLTGVKEKCVWNDIVGFDVTLNLSLDLLHDVWEGVAGFDVIFILNYLIDFQFLSFDTLCLRISDFDYGLIDSRNKPPAFSKNFTIDSLKLSASEMIVLVKYLPLILGDYVPEDDEVWSILLKLREITDLLMAPALQTQCAELMQLLIQEHHEIYLKVTKSHLKFKHHCLLHYPTFFLRHGPLRHVWTMRFEGKNKVYKTIAYAIASRRNVEKSVSIKHQLYFSDLISSQSLVKESIEYGLSTTIRLNDLAHYKINEKIARSGLPHSLLSVSWVEINSTFKPSMMVLNDISDDNPIFAEIEEILITEENTIYFICSEYETVSFLNHYHAYSVLKMKTFTLLKYDDLLSQVPLTLSVLEGRRYFVTLNHSL</sequence>
<evidence type="ECO:0000313" key="2">
    <source>
        <dbReference type="EMBL" id="CAH0392859.1"/>
    </source>
</evidence>
<dbReference type="AlphaFoldDB" id="A0A9P0AJ15"/>
<dbReference type="EMBL" id="OU963868">
    <property type="protein sequence ID" value="CAH0392859.1"/>
    <property type="molecule type" value="Genomic_DNA"/>
</dbReference>
<protein>
    <recommendedName>
        <fullName evidence="1">C2H2-type domain-containing protein</fullName>
    </recommendedName>
</protein>
<dbReference type="PROSITE" id="PS00028">
    <property type="entry name" value="ZINC_FINGER_C2H2_1"/>
    <property type="match status" value="1"/>
</dbReference>
<organism evidence="2 3">
    <name type="scientific">Bemisia tabaci</name>
    <name type="common">Sweetpotato whitefly</name>
    <name type="synonym">Aleurodes tabaci</name>
    <dbReference type="NCBI Taxonomy" id="7038"/>
    <lineage>
        <taxon>Eukaryota</taxon>
        <taxon>Metazoa</taxon>
        <taxon>Ecdysozoa</taxon>
        <taxon>Arthropoda</taxon>
        <taxon>Hexapoda</taxon>
        <taxon>Insecta</taxon>
        <taxon>Pterygota</taxon>
        <taxon>Neoptera</taxon>
        <taxon>Paraneoptera</taxon>
        <taxon>Hemiptera</taxon>
        <taxon>Sternorrhyncha</taxon>
        <taxon>Aleyrodoidea</taxon>
        <taxon>Aleyrodidae</taxon>
        <taxon>Aleyrodinae</taxon>
        <taxon>Bemisia</taxon>
    </lineage>
</organism>
<dbReference type="InterPro" id="IPR013087">
    <property type="entry name" value="Znf_C2H2_type"/>
</dbReference>
<dbReference type="PANTHER" id="PTHR31912">
    <property type="entry name" value="IP13529P"/>
    <property type="match status" value="1"/>
</dbReference>
<evidence type="ECO:0000313" key="3">
    <source>
        <dbReference type="Proteomes" id="UP001152759"/>
    </source>
</evidence>
<proteinExistence type="predicted"/>
<keyword evidence="3" id="KW-1185">Reference proteome</keyword>
<accession>A0A9P0AJ15</accession>
<dbReference type="SMART" id="SM00355">
    <property type="entry name" value="ZnF_C2H2"/>
    <property type="match status" value="2"/>
</dbReference>
<dbReference type="PANTHER" id="PTHR31912:SF34">
    <property type="entry name" value="NOTOCHORD-RELATED PROTEIN"/>
    <property type="match status" value="1"/>
</dbReference>
<reference evidence="2" key="1">
    <citation type="submission" date="2021-12" db="EMBL/GenBank/DDBJ databases">
        <authorList>
            <person name="King R."/>
        </authorList>
    </citation>
    <scope>NUCLEOTIDE SEQUENCE</scope>
</reference>